<feature type="transmembrane region" description="Helical" evidence="7">
    <location>
        <begin position="103"/>
        <end position="124"/>
    </location>
</feature>
<protein>
    <submittedName>
        <fullName evidence="8">Glycosyltransferase family 4 protein</fullName>
    </submittedName>
</protein>
<evidence type="ECO:0000313" key="9">
    <source>
        <dbReference type="Proteomes" id="UP001597079"/>
    </source>
</evidence>
<keyword evidence="5 7" id="KW-1133">Transmembrane helix</keyword>
<comment type="caution">
    <text evidence="8">The sequence shown here is derived from an EMBL/GenBank/DDBJ whole genome shotgun (WGS) entry which is preliminary data.</text>
</comment>
<feature type="transmembrane region" description="Helical" evidence="7">
    <location>
        <begin position="167"/>
        <end position="186"/>
    </location>
</feature>
<evidence type="ECO:0000256" key="1">
    <source>
        <dbReference type="ARBA" id="ARBA00004651"/>
    </source>
</evidence>
<organism evidence="8 9">
    <name type="scientific">Alicyclobacillus fodiniaquatilis</name>
    <dbReference type="NCBI Taxonomy" id="1661150"/>
    <lineage>
        <taxon>Bacteria</taxon>
        <taxon>Bacillati</taxon>
        <taxon>Bacillota</taxon>
        <taxon>Bacilli</taxon>
        <taxon>Bacillales</taxon>
        <taxon>Alicyclobacillaceae</taxon>
        <taxon>Alicyclobacillus</taxon>
    </lineage>
</organism>
<feature type="transmembrane region" description="Helical" evidence="7">
    <location>
        <begin position="299"/>
        <end position="318"/>
    </location>
</feature>
<accession>A0ABW4JAC8</accession>
<feature type="transmembrane region" description="Helical" evidence="7">
    <location>
        <begin position="192"/>
        <end position="209"/>
    </location>
</feature>
<sequence>MPLWLSGIIAFLVAFILAPRMRSLAMKWKFVDLPNERKIHRDPLPLLGGVAMFAGVLVVALVGLFWNNWLKTPYLGVLIGAAMLFGIGMLDDYFKTRGKDFSVSIRFGVQILSALLIPLFGGGIQGFTAPFGDHHFTAIPTALSVVITVVWVVGVTNVFNFLDGVDGLAAGIAAISATTLFFIALIKGDALSAWFSLGVAGASIGFLRHNFYPARIIMGDAGSTVLGYLLAAIASVGAFKSATIISIAVPILALGVPIFDAVRVVFVRARAGKPVYKPDQSHVHHHLLRAGLTQVQTVTVVYLISVCFSLASVIVLLLNP</sequence>
<dbReference type="CDD" id="cd06853">
    <property type="entry name" value="GT_WecA_like"/>
    <property type="match status" value="1"/>
</dbReference>
<dbReference type="Pfam" id="PF00953">
    <property type="entry name" value="Glycos_transf_4"/>
    <property type="match status" value="1"/>
</dbReference>
<keyword evidence="3" id="KW-0808">Transferase</keyword>
<keyword evidence="9" id="KW-1185">Reference proteome</keyword>
<gene>
    <name evidence="8" type="ORF">ACFSB2_01015</name>
</gene>
<dbReference type="Proteomes" id="UP001597079">
    <property type="component" value="Unassembled WGS sequence"/>
</dbReference>
<feature type="transmembrane region" description="Helical" evidence="7">
    <location>
        <begin position="221"/>
        <end position="239"/>
    </location>
</feature>
<reference evidence="9" key="1">
    <citation type="journal article" date="2019" name="Int. J. Syst. Evol. Microbiol.">
        <title>The Global Catalogue of Microorganisms (GCM) 10K type strain sequencing project: providing services to taxonomists for standard genome sequencing and annotation.</title>
        <authorList>
            <consortium name="The Broad Institute Genomics Platform"/>
            <consortium name="The Broad Institute Genome Sequencing Center for Infectious Disease"/>
            <person name="Wu L."/>
            <person name="Ma J."/>
        </authorList>
    </citation>
    <scope>NUCLEOTIDE SEQUENCE [LARGE SCALE GENOMIC DNA]</scope>
    <source>
        <strain evidence="9">CGMCC 1.12286</strain>
    </source>
</reference>
<evidence type="ECO:0000256" key="3">
    <source>
        <dbReference type="ARBA" id="ARBA00022679"/>
    </source>
</evidence>
<name>A0ABW4JAC8_9BACL</name>
<evidence type="ECO:0000313" key="8">
    <source>
        <dbReference type="EMBL" id="MFD1673302.1"/>
    </source>
</evidence>
<evidence type="ECO:0000256" key="2">
    <source>
        <dbReference type="ARBA" id="ARBA00022475"/>
    </source>
</evidence>
<evidence type="ECO:0000256" key="6">
    <source>
        <dbReference type="ARBA" id="ARBA00023136"/>
    </source>
</evidence>
<feature type="transmembrane region" description="Helical" evidence="7">
    <location>
        <begin position="136"/>
        <end position="155"/>
    </location>
</feature>
<evidence type="ECO:0000256" key="4">
    <source>
        <dbReference type="ARBA" id="ARBA00022692"/>
    </source>
</evidence>
<comment type="subcellular location">
    <subcellularLocation>
        <location evidence="1">Cell membrane</location>
        <topology evidence="1">Multi-pass membrane protein</topology>
    </subcellularLocation>
</comment>
<dbReference type="EMBL" id="JBHUCX010000004">
    <property type="protein sequence ID" value="MFD1673302.1"/>
    <property type="molecule type" value="Genomic_DNA"/>
</dbReference>
<keyword evidence="4 7" id="KW-0812">Transmembrane</keyword>
<evidence type="ECO:0000256" key="5">
    <source>
        <dbReference type="ARBA" id="ARBA00022989"/>
    </source>
</evidence>
<feature type="transmembrane region" description="Helical" evidence="7">
    <location>
        <begin position="6"/>
        <end position="25"/>
    </location>
</feature>
<dbReference type="RefSeq" id="WP_377940664.1">
    <property type="nucleotide sequence ID" value="NZ_JBHUCX010000004.1"/>
</dbReference>
<proteinExistence type="predicted"/>
<feature type="transmembrane region" description="Helical" evidence="7">
    <location>
        <begin position="46"/>
        <end position="66"/>
    </location>
</feature>
<feature type="transmembrane region" description="Helical" evidence="7">
    <location>
        <begin position="245"/>
        <end position="266"/>
    </location>
</feature>
<keyword evidence="2" id="KW-1003">Cell membrane</keyword>
<dbReference type="PANTHER" id="PTHR22926:SF3">
    <property type="entry name" value="UNDECAPRENYL-PHOSPHATE ALPHA-N-ACETYLGLUCOSAMINYL 1-PHOSPHATE TRANSFERASE"/>
    <property type="match status" value="1"/>
</dbReference>
<keyword evidence="6 7" id="KW-0472">Membrane</keyword>
<feature type="transmembrane region" description="Helical" evidence="7">
    <location>
        <begin position="72"/>
        <end position="91"/>
    </location>
</feature>
<dbReference type="PANTHER" id="PTHR22926">
    <property type="entry name" value="PHOSPHO-N-ACETYLMURAMOYL-PENTAPEPTIDE-TRANSFERASE"/>
    <property type="match status" value="1"/>
</dbReference>
<evidence type="ECO:0000256" key="7">
    <source>
        <dbReference type="SAM" id="Phobius"/>
    </source>
</evidence>
<dbReference type="InterPro" id="IPR000715">
    <property type="entry name" value="Glycosyl_transferase_4"/>
</dbReference>